<dbReference type="Pfam" id="PF17048">
    <property type="entry name" value="Ceramidse_alk_C"/>
    <property type="match status" value="2"/>
</dbReference>
<proteinExistence type="evidence at transcript level"/>
<comment type="similarity">
    <text evidence="1 7">Belongs to the neutral ceramidase family.</text>
</comment>
<evidence type="ECO:0000256" key="7">
    <source>
        <dbReference type="RuleBase" id="RU366019"/>
    </source>
</evidence>
<feature type="domain" description="Neutral/alkaline non-lysosomal ceramidase N-terminal" evidence="9">
    <location>
        <begin position="88"/>
        <end position="604"/>
    </location>
</feature>
<evidence type="ECO:0000256" key="3">
    <source>
        <dbReference type="ARBA" id="ARBA00019235"/>
    </source>
</evidence>
<feature type="transmembrane region" description="Helical" evidence="8">
    <location>
        <begin position="23"/>
        <end position="48"/>
    </location>
</feature>
<dbReference type="GO" id="GO:0005576">
    <property type="term" value="C:extracellular region"/>
    <property type="evidence" value="ECO:0007669"/>
    <property type="project" value="TreeGrafter"/>
</dbReference>
<dbReference type="GO" id="GO:0046512">
    <property type="term" value="P:sphingosine biosynthetic process"/>
    <property type="evidence" value="ECO:0007669"/>
    <property type="project" value="TreeGrafter"/>
</dbReference>
<protein>
    <recommendedName>
        <fullName evidence="3 7">Neutral ceramidase</fullName>
        <ecNumber evidence="2 7">3.5.1.23</ecNumber>
    </recommendedName>
</protein>
<feature type="domain" description="Neutral/alkaline non-lysosomal ceramidase C-terminal" evidence="10">
    <location>
        <begin position="788"/>
        <end position="848"/>
    </location>
</feature>
<dbReference type="InterPro" id="IPR031331">
    <property type="entry name" value="NEUT/ALK_ceramidase_C"/>
</dbReference>
<dbReference type="EMBL" id="LR783094">
    <property type="protein sequence ID" value="CAB3223360.1"/>
    <property type="molecule type" value="mRNA"/>
</dbReference>
<reference evidence="11" key="1">
    <citation type="submission" date="2020-04" db="EMBL/GenBank/DDBJ databases">
        <authorList>
            <person name="Neveu A P."/>
        </authorList>
    </citation>
    <scope>NUCLEOTIDE SEQUENCE</scope>
    <source>
        <tissue evidence="11">Whole embryo</tissue>
    </source>
</reference>
<name>A0A6F9D7G3_9ASCI</name>
<evidence type="ECO:0000256" key="1">
    <source>
        <dbReference type="ARBA" id="ARBA00009835"/>
    </source>
</evidence>
<feature type="binding site" evidence="6">
    <location>
        <position position="536"/>
    </location>
    <ligand>
        <name>Zn(2+)</name>
        <dbReference type="ChEBI" id="CHEBI:29105"/>
    </ligand>
</feature>
<evidence type="ECO:0000256" key="4">
    <source>
        <dbReference type="ARBA" id="ARBA00022801"/>
    </source>
</evidence>
<dbReference type="PANTHER" id="PTHR12670:SF1">
    <property type="entry name" value="NEUTRAL CERAMIDASE"/>
    <property type="match status" value="1"/>
</dbReference>
<dbReference type="PANTHER" id="PTHR12670">
    <property type="entry name" value="CERAMIDASE"/>
    <property type="match status" value="1"/>
</dbReference>
<keyword evidence="7" id="KW-0746">Sphingolipid metabolism</keyword>
<feature type="domain" description="Neutral/alkaline non-lysosomal ceramidase C-terminal" evidence="10">
    <location>
        <begin position="606"/>
        <end position="722"/>
    </location>
</feature>
<keyword evidence="8" id="KW-1133">Transmembrane helix</keyword>
<dbReference type="GO" id="GO:0016020">
    <property type="term" value="C:membrane"/>
    <property type="evidence" value="ECO:0007669"/>
    <property type="project" value="GOC"/>
</dbReference>
<dbReference type="EC" id="3.5.1.23" evidence="2 7"/>
<dbReference type="InterPro" id="IPR038445">
    <property type="entry name" value="NCDase_C_sf"/>
</dbReference>
<keyword evidence="8" id="KW-0812">Transmembrane</keyword>
<dbReference type="GO" id="GO:0017040">
    <property type="term" value="F:N-acylsphingosine amidohydrolase activity"/>
    <property type="evidence" value="ECO:0007669"/>
    <property type="project" value="UniProtKB-UniRule"/>
</dbReference>
<dbReference type="Gene3D" id="2.60.40.2300">
    <property type="entry name" value="Neutral/alkaline non-lysosomal ceramidase, C-terminal domain"/>
    <property type="match status" value="2"/>
</dbReference>
<feature type="binding site" evidence="6">
    <location>
        <position position="290"/>
    </location>
    <ligand>
        <name>Zn(2+)</name>
        <dbReference type="ChEBI" id="CHEBI:29105"/>
    </ligand>
</feature>
<evidence type="ECO:0000256" key="8">
    <source>
        <dbReference type="SAM" id="Phobius"/>
    </source>
</evidence>
<feature type="active site" description="Nucleophile" evidence="5">
    <location>
        <position position="343"/>
    </location>
</feature>
<feature type="binding site" evidence="6">
    <location>
        <position position="575"/>
    </location>
    <ligand>
        <name>Zn(2+)</name>
        <dbReference type="ChEBI" id="CHEBI:29105"/>
    </ligand>
</feature>
<keyword evidence="6" id="KW-0862">Zinc</keyword>
<keyword evidence="6" id="KW-0479">Metal-binding</keyword>
<sequence>MAKHKRLEEEGDMPVHFVSTKSVVLRFLFGFIFIALLGTACVLLGYYFGFIDAFNLNNPTDQTPVSTTSAPFTPYDPVAFAEPVPGEFFVGVGRADVTGPIAQVNMMGYANPAQTAAGLHLRLYSRAFVVANSSNRSRVAFATVDCGMGSQIIKLEVVKRLKAMFGNNTYTERNVVISGTHSHSGPAGFFQTLLPEVTSLGAVKQTTDAFIDGIVKSIVQAHTTSKKGRLRLGTDVVTEGNINRSPYAYLKDPQNERDLYNFNTEQDMTLLKFEHENGQPIGMFNWFPVHGTSMNFSNELISSDNRGRASSLFEKMMRKNGENISGNESFVGAFASANLGDVSPRTKGPICVDSGLSCDFATSTCDIPPRVKNCVAFGPGVDMFDSTDIIAKKQFDTASRIFNKSGEVLDGSVGWVHQYVDMTKAPVKMDDGTTTYTCKPGMGYSFAAGTTDGAGAFNFVQSMTKGTLLWDAVRDDIIVKVVCSEPPPAEYYDCHHPKPVLLPTGYMDKPYAWHPTIIDIQMLKIGQLIIIAVPGEFTTMAGRRIKAAVKKEAAQHGLPNAKVVLAGLSNVYTHYIATPEEYTAQRYEGASTIYGPNTFTAYYQKYSSLVQAMVQGTQGKVDPGPSPANILDKQVEFLPPPSPDKVPSGKSFGDVVSDVKAMYAQNDKVSVTFYGANPRHNMKIGSTYLAIQQLVNGSMWKTILVDTDWETTFAWKDAALKTSPKTERNVITALFDIISRTTGAASFDYESAMQLYEQEGSTLTPTLRDVIRRAGSKHLSNSVDTGLFQFKRNSVNAEAPSVESHVTVEWYIPAGQQSGTYRVAYFGDHKTGEASPTPFTGYSSQFKVQA</sequence>
<keyword evidence="4 7" id="KW-0378">Hydrolase</keyword>
<evidence type="ECO:0000256" key="5">
    <source>
        <dbReference type="PIRSR" id="PIRSR606823-1"/>
    </source>
</evidence>
<comment type="cofactor">
    <cofactor evidence="6">
        <name>Zn(2+)</name>
        <dbReference type="ChEBI" id="CHEBI:29105"/>
    </cofactor>
    <text evidence="6">Binds 1 zinc ion per subunit.</text>
</comment>
<evidence type="ECO:0000259" key="9">
    <source>
        <dbReference type="Pfam" id="PF04734"/>
    </source>
</evidence>
<comment type="catalytic activity">
    <reaction evidence="7">
        <text>an N-acylsphing-4-enine + H2O = sphing-4-enine + a fatty acid</text>
        <dbReference type="Rhea" id="RHEA:20856"/>
        <dbReference type="ChEBI" id="CHEBI:15377"/>
        <dbReference type="ChEBI" id="CHEBI:28868"/>
        <dbReference type="ChEBI" id="CHEBI:52639"/>
        <dbReference type="ChEBI" id="CHEBI:57756"/>
        <dbReference type="EC" id="3.5.1.23"/>
    </reaction>
</comment>
<evidence type="ECO:0000313" key="11">
    <source>
        <dbReference type="EMBL" id="CAB3223360.1"/>
    </source>
</evidence>
<organism evidence="11">
    <name type="scientific">Phallusia mammillata</name>
    <dbReference type="NCBI Taxonomy" id="59560"/>
    <lineage>
        <taxon>Eukaryota</taxon>
        <taxon>Metazoa</taxon>
        <taxon>Chordata</taxon>
        <taxon>Tunicata</taxon>
        <taxon>Ascidiacea</taxon>
        <taxon>Phlebobranchia</taxon>
        <taxon>Ascidiidae</taxon>
        <taxon>Phallusia</taxon>
    </lineage>
</organism>
<dbReference type="InterPro" id="IPR006823">
    <property type="entry name" value="Ceramidase_alk"/>
</dbReference>
<dbReference type="Pfam" id="PF04734">
    <property type="entry name" value="Ceramidase_alk"/>
    <property type="match status" value="1"/>
</dbReference>
<evidence type="ECO:0000256" key="2">
    <source>
        <dbReference type="ARBA" id="ARBA00011891"/>
    </source>
</evidence>
<evidence type="ECO:0000259" key="10">
    <source>
        <dbReference type="Pfam" id="PF17048"/>
    </source>
</evidence>
<accession>A0A6F9D7G3</accession>
<dbReference type="AlphaFoldDB" id="A0A6F9D7G3"/>
<dbReference type="InterPro" id="IPR031329">
    <property type="entry name" value="NEUT/ALK_ceramidase_N"/>
</dbReference>
<feature type="binding site" evidence="6">
    <location>
        <position position="181"/>
    </location>
    <ligand>
        <name>Zn(2+)</name>
        <dbReference type="ChEBI" id="CHEBI:29105"/>
    </ligand>
</feature>
<dbReference type="GO" id="GO:0042759">
    <property type="term" value="P:long-chain fatty acid biosynthetic process"/>
    <property type="evidence" value="ECO:0007669"/>
    <property type="project" value="TreeGrafter"/>
</dbReference>
<keyword evidence="7" id="KW-0443">Lipid metabolism</keyword>
<gene>
    <name evidence="11" type="primary">Asah2b-002</name>
</gene>
<dbReference type="GO" id="GO:0046872">
    <property type="term" value="F:metal ion binding"/>
    <property type="evidence" value="ECO:0007669"/>
    <property type="project" value="UniProtKB-KW"/>
</dbReference>
<dbReference type="GO" id="GO:0046514">
    <property type="term" value="P:ceramide catabolic process"/>
    <property type="evidence" value="ECO:0007669"/>
    <property type="project" value="InterPro"/>
</dbReference>
<keyword evidence="8" id="KW-0472">Membrane</keyword>
<evidence type="ECO:0000256" key="6">
    <source>
        <dbReference type="PIRSR" id="PIRSR606823-2"/>
    </source>
</evidence>